<dbReference type="KEGG" id="pmar:B0X71_17470"/>
<name>A0A1Q2L2N3_9BACL</name>
<dbReference type="Pfam" id="PF01636">
    <property type="entry name" value="APH"/>
    <property type="match status" value="1"/>
</dbReference>
<dbReference type="InterPro" id="IPR052898">
    <property type="entry name" value="ACAD10-like"/>
</dbReference>
<dbReference type="Gene3D" id="3.90.1200.10">
    <property type="match status" value="1"/>
</dbReference>
<dbReference type="Gene3D" id="3.30.200.20">
    <property type="entry name" value="Phosphorylase Kinase, domain 1"/>
    <property type="match status" value="1"/>
</dbReference>
<organism evidence="2 3">
    <name type="scientific">Planococcus lenghuensis</name>
    <dbReference type="NCBI Taxonomy" id="2213202"/>
    <lineage>
        <taxon>Bacteria</taxon>
        <taxon>Bacillati</taxon>
        <taxon>Bacillota</taxon>
        <taxon>Bacilli</taxon>
        <taxon>Bacillales</taxon>
        <taxon>Caryophanaceae</taxon>
        <taxon>Planococcus</taxon>
    </lineage>
</organism>
<proteinExistence type="predicted"/>
<dbReference type="OrthoDB" id="3806873at2"/>
<dbReference type="RefSeq" id="WP_077590615.1">
    <property type="nucleotide sequence ID" value="NZ_CP019640.1"/>
</dbReference>
<feature type="domain" description="Aminoglycoside phosphotransferase" evidence="1">
    <location>
        <begin position="38"/>
        <end position="269"/>
    </location>
</feature>
<accession>A0A1Q2L2N3</accession>
<gene>
    <name evidence="2" type="ORF">B0X71_17470</name>
</gene>
<dbReference type="PANTHER" id="PTHR47829:SF1">
    <property type="entry name" value="HAD FAMILY PHOSPHATASE"/>
    <property type="match status" value="1"/>
</dbReference>
<dbReference type="SUPFAM" id="SSF56112">
    <property type="entry name" value="Protein kinase-like (PK-like)"/>
    <property type="match status" value="1"/>
</dbReference>
<dbReference type="InterPro" id="IPR041726">
    <property type="entry name" value="ACAD10_11_N"/>
</dbReference>
<dbReference type="CDD" id="cd05154">
    <property type="entry name" value="ACAD10_11_N-like"/>
    <property type="match status" value="1"/>
</dbReference>
<dbReference type="GO" id="GO:0016740">
    <property type="term" value="F:transferase activity"/>
    <property type="evidence" value="ECO:0007669"/>
    <property type="project" value="UniProtKB-KW"/>
</dbReference>
<dbReference type="PANTHER" id="PTHR47829">
    <property type="entry name" value="HYDROLASE, PUTATIVE (AFU_ORTHOLOGUE AFUA_1G12880)-RELATED"/>
    <property type="match status" value="1"/>
</dbReference>
<evidence type="ECO:0000259" key="1">
    <source>
        <dbReference type="Pfam" id="PF01636"/>
    </source>
</evidence>
<reference evidence="2 3" key="1">
    <citation type="submission" date="2017-02" db="EMBL/GenBank/DDBJ databases">
        <title>The complete genomic sequence of a novel cold adapted crude oil-degrading bacterium Planococcus qaidamina Y42.</title>
        <authorList>
            <person name="Yang R."/>
        </authorList>
    </citation>
    <scope>NUCLEOTIDE SEQUENCE [LARGE SCALE GENOMIC DNA]</scope>
    <source>
        <strain evidence="2 3">Y42</strain>
    </source>
</reference>
<dbReference type="Proteomes" id="UP000188184">
    <property type="component" value="Chromosome"/>
</dbReference>
<dbReference type="InterPro" id="IPR011009">
    <property type="entry name" value="Kinase-like_dom_sf"/>
</dbReference>
<keyword evidence="3" id="KW-1185">Reference proteome</keyword>
<sequence length="351" mass="40356">MPDAQEESKKSRQSVDWNKVETYLRHSISDLPQREMQVRKFSEGYSNLTYLLTIGDWEGVLRRPPFGKTPPKAHDMEREYRMLTKMNPVFPLAPEPYVYCEDKEVMDKHFYVMEKKNGIVLDDKLPAAYKSSEKAGPLISQGIIQTLVRLQDVDYKTAGLEEMGKPEGFMERQIHGWIKRYERAKTDEIPGLANLQAYLTANIPTNSETTVVHNDFKLNNLVLDRNAPGHVIGVLDWELSTIGDPLSDLGSTIAYWGQPGDPDMGITILTDQPGFYNRKEFVEEYAKASGRDVSNIDFYVAFGFYKLAGILQQIYYRWKTGEIQDERFRNLNKAVTNLFEMAEKARLGRLF</sequence>
<evidence type="ECO:0000313" key="3">
    <source>
        <dbReference type="Proteomes" id="UP000188184"/>
    </source>
</evidence>
<dbReference type="AlphaFoldDB" id="A0A1Q2L2N3"/>
<protein>
    <submittedName>
        <fullName evidence="2">Phosphotransferase family protein</fullName>
    </submittedName>
</protein>
<evidence type="ECO:0000313" key="2">
    <source>
        <dbReference type="EMBL" id="AQQ54715.1"/>
    </source>
</evidence>
<dbReference type="EMBL" id="CP019640">
    <property type="protein sequence ID" value="AQQ54715.1"/>
    <property type="molecule type" value="Genomic_DNA"/>
</dbReference>
<keyword evidence="2" id="KW-0808">Transferase</keyword>
<dbReference type="InterPro" id="IPR002575">
    <property type="entry name" value="Aminoglycoside_PTrfase"/>
</dbReference>